<dbReference type="InterPro" id="IPR004360">
    <property type="entry name" value="Glyas_Fos-R_dOase_dom"/>
</dbReference>
<keyword evidence="3" id="KW-1185">Reference proteome</keyword>
<organism evidence="2 3">
    <name type="scientific">Paracoccus sulfuroxidans</name>
    <dbReference type="NCBI Taxonomy" id="384678"/>
    <lineage>
        <taxon>Bacteria</taxon>
        <taxon>Pseudomonadati</taxon>
        <taxon>Pseudomonadota</taxon>
        <taxon>Alphaproteobacteria</taxon>
        <taxon>Rhodobacterales</taxon>
        <taxon>Paracoccaceae</taxon>
        <taxon>Paracoccus</taxon>
    </lineage>
</organism>
<dbReference type="InterPro" id="IPR029068">
    <property type="entry name" value="Glyas_Bleomycin-R_OHBP_Dase"/>
</dbReference>
<gene>
    <name evidence="2" type="ORF">IQ24_00512</name>
</gene>
<dbReference type="CDD" id="cd06588">
    <property type="entry name" value="PhnB_like"/>
    <property type="match status" value="1"/>
</dbReference>
<evidence type="ECO:0000313" key="3">
    <source>
        <dbReference type="Proteomes" id="UP000316225"/>
    </source>
</evidence>
<sequence length="136" mass="14515">MQFTPYLSFAGQCAEAMRFYGEIFGATPQMQTFASVPPGGDMPPLPAEMQDWIMHADLRLPNGASLMGADMPPQFGGEPQSGVSIALTLPAETAEATFERLASGGTVRMPFGATFFSAGFGMCKDRFGTSWMVITA</sequence>
<dbReference type="Gene3D" id="3.10.180.10">
    <property type="entry name" value="2,3-Dihydroxybiphenyl 1,2-Dioxygenase, domain 1"/>
    <property type="match status" value="1"/>
</dbReference>
<dbReference type="OrthoDB" id="9795306at2"/>
<dbReference type="RefSeq" id="WP_145396163.1">
    <property type="nucleotide sequence ID" value="NZ_VLKU01000002.1"/>
</dbReference>
<dbReference type="SUPFAM" id="SSF54593">
    <property type="entry name" value="Glyoxalase/Bleomycin resistance protein/Dihydroxybiphenyl dioxygenase"/>
    <property type="match status" value="1"/>
</dbReference>
<dbReference type="PANTHER" id="PTHR33990">
    <property type="entry name" value="PROTEIN YJDN-RELATED"/>
    <property type="match status" value="1"/>
</dbReference>
<name>A0A562NXK0_9RHOB</name>
<dbReference type="AlphaFoldDB" id="A0A562NXK0"/>
<feature type="domain" description="Glyoxalase/fosfomycin resistance/dioxygenase" evidence="1">
    <location>
        <begin position="8"/>
        <end position="132"/>
    </location>
</feature>
<evidence type="ECO:0000313" key="2">
    <source>
        <dbReference type="EMBL" id="TWI36730.1"/>
    </source>
</evidence>
<comment type="caution">
    <text evidence="2">The sequence shown here is derived from an EMBL/GenBank/DDBJ whole genome shotgun (WGS) entry which is preliminary data.</text>
</comment>
<reference evidence="2 3" key="1">
    <citation type="journal article" date="2015" name="Stand. Genomic Sci.">
        <title>Genomic Encyclopedia of Bacterial and Archaeal Type Strains, Phase III: the genomes of soil and plant-associated and newly described type strains.</title>
        <authorList>
            <person name="Whitman W.B."/>
            <person name="Woyke T."/>
            <person name="Klenk H.P."/>
            <person name="Zhou Y."/>
            <person name="Lilburn T.G."/>
            <person name="Beck B.J."/>
            <person name="De Vos P."/>
            <person name="Vandamme P."/>
            <person name="Eisen J.A."/>
            <person name="Garrity G."/>
            <person name="Hugenholtz P."/>
            <person name="Kyrpides N.C."/>
        </authorList>
    </citation>
    <scope>NUCLEOTIDE SEQUENCE [LARGE SCALE GENOMIC DNA]</scope>
    <source>
        <strain evidence="2 3">CGMCC 1.5364</strain>
    </source>
</reference>
<accession>A0A562NXK0</accession>
<dbReference type="EMBL" id="VLKU01000002">
    <property type="protein sequence ID" value="TWI36730.1"/>
    <property type="molecule type" value="Genomic_DNA"/>
</dbReference>
<dbReference type="PANTHER" id="PTHR33990:SF1">
    <property type="entry name" value="PROTEIN YJDN"/>
    <property type="match status" value="1"/>
</dbReference>
<dbReference type="Pfam" id="PF00903">
    <property type="entry name" value="Glyoxalase"/>
    <property type="match status" value="1"/>
</dbReference>
<dbReference type="InterPro" id="IPR028973">
    <property type="entry name" value="PhnB-like"/>
</dbReference>
<protein>
    <submittedName>
        <fullName evidence="2">PhnB protein</fullName>
    </submittedName>
</protein>
<evidence type="ECO:0000259" key="1">
    <source>
        <dbReference type="Pfam" id="PF00903"/>
    </source>
</evidence>
<dbReference type="Proteomes" id="UP000316225">
    <property type="component" value="Unassembled WGS sequence"/>
</dbReference>
<proteinExistence type="predicted"/>